<dbReference type="SUPFAM" id="SSF55383">
    <property type="entry name" value="Copper amine oxidase, domain N"/>
    <property type="match status" value="1"/>
</dbReference>
<dbReference type="EMBL" id="JBHSQV010000018">
    <property type="protein sequence ID" value="MFC5985375.1"/>
    <property type="molecule type" value="Genomic_DNA"/>
</dbReference>
<dbReference type="Proteomes" id="UP001596250">
    <property type="component" value="Unassembled WGS sequence"/>
</dbReference>
<reference evidence="3" key="1">
    <citation type="journal article" date="2019" name="Int. J. Syst. Evol. Microbiol.">
        <title>The Global Catalogue of Microorganisms (GCM) 10K type strain sequencing project: providing services to taxonomists for standard genome sequencing and annotation.</title>
        <authorList>
            <consortium name="The Broad Institute Genomics Platform"/>
            <consortium name="The Broad Institute Genome Sequencing Center for Infectious Disease"/>
            <person name="Wu L."/>
            <person name="Ma J."/>
        </authorList>
    </citation>
    <scope>NUCLEOTIDE SEQUENCE [LARGE SCALE GENOMIC DNA]</scope>
    <source>
        <strain evidence="3">CCM 8749</strain>
    </source>
</reference>
<sequence>MDGVEDEWDMESQEITIWSDYSEAVFQIGELTAWVNGVEVPLMHAPYVEMGINFIPLVETMAFFD</sequence>
<accession>A0ABW1IK08</accession>
<name>A0ABW1IK08_9BACL</name>
<keyword evidence="3" id="KW-1185">Reference proteome</keyword>
<feature type="domain" description="Copper amine oxidase-like N-terminal" evidence="1">
    <location>
        <begin position="3"/>
        <end position="57"/>
    </location>
</feature>
<evidence type="ECO:0000259" key="1">
    <source>
        <dbReference type="Pfam" id="PF07833"/>
    </source>
</evidence>
<evidence type="ECO:0000313" key="3">
    <source>
        <dbReference type="Proteomes" id="UP001596250"/>
    </source>
</evidence>
<dbReference type="Gene3D" id="3.30.457.10">
    <property type="entry name" value="Copper amine oxidase-like, N-terminal domain"/>
    <property type="match status" value="1"/>
</dbReference>
<evidence type="ECO:0000313" key="2">
    <source>
        <dbReference type="EMBL" id="MFC5985375.1"/>
    </source>
</evidence>
<proteinExistence type="predicted"/>
<dbReference type="Pfam" id="PF07833">
    <property type="entry name" value="Cu_amine_oxidN1"/>
    <property type="match status" value="1"/>
</dbReference>
<comment type="caution">
    <text evidence="2">The sequence shown here is derived from an EMBL/GenBank/DDBJ whole genome shotgun (WGS) entry which is preliminary data.</text>
</comment>
<protein>
    <submittedName>
        <fullName evidence="2">Stalk domain-containing protein</fullName>
    </submittedName>
</protein>
<organism evidence="2 3">
    <name type="scientific">Marinicrinis lubricantis</name>
    <dbReference type="NCBI Taxonomy" id="2086470"/>
    <lineage>
        <taxon>Bacteria</taxon>
        <taxon>Bacillati</taxon>
        <taxon>Bacillota</taxon>
        <taxon>Bacilli</taxon>
        <taxon>Bacillales</taxon>
        <taxon>Paenibacillaceae</taxon>
    </lineage>
</organism>
<dbReference type="InterPro" id="IPR012854">
    <property type="entry name" value="Cu_amine_oxidase-like_N"/>
</dbReference>
<gene>
    <name evidence="2" type="ORF">ACFPXP_02800</name>
</gene>
<dbReference type="RefSeq" id="WP_379892155.1">
    <property type="nucleotide sequence ID" value="NZ_JBHSQV010000018.1"/>
</dbReference>
<dbReference type="InterPro" id="IPR036582">
    <property type="entry name" value="Mao_N_sf"/>
</dbReference>